<gene>
    <name evidence="6" type="ORF">KAF25_007573</name>
</gene>
<feature type="repeat" description="ANK" evidence="3">
    <location>
        <begin position="1030"/>
        <end position="1062"/>
    </location>
</feature>
<feature type="repeat" description="ANK" evidence="3">
    <location>
        <begin position="1096"/>
        <end position="1128"/>
    </location>
</feature>
<feature type="repeat" description="ANK" evidence="3">
    <location>
        <begin position="899"/>
        <end position="931"/>
    </location>
</feature>
<dbReference type="GO" id="GO:0009116">
    <property type="term" value="P:nucleoside metabolic process"/>
    <property type="evidence" value="ECO:0007669"/>
    <property type="project" value="InterPro"/>
</dbReference>
<dbReference type="InterPro" id="IPR035994">
    <property type="entry name" value="Nucleoside_phosphorylase_sf"/>
</dbReference>
<keyword evidence="4" id="KW-0479">Metal-binding</keyword>
<evidence type="ECO:0000256" key="1">
    <source>
        <dbReference type="ARBA" id="ARBA00022737"/>
    </source>
</evidence>
<dbReference type="Pfam" id="PF24883">
    <property type="entry name" value="NPHP3_N"/>
    <property type="match status" value="1"/>
</dbReference>
<dbReference type="InterPro" id="IPR027417">
    <property type="entry name" value="P-loop_NTPase"/>
</dbReference>
<protein>
    <recommendedName>
        <fullName evidence="5">C2H2-type domain-containing protein</fullName>
    </recommendedName>
</protein>
<dbReference type="InterPro" id="IPR036770">
    <property type="entry name" value="Ankyrin_rpt-contain_sf"/>
</dbReference>
<proteinExistence type="predicted"/>
<feature type="repeat" description="ANK" evidence="3">
    <location>
        <begin position="1198"/>
        <end position="1230"/>
    </location>
</feature>
<dbReference type="SUPFAM" id="SSF48403">
    <property type="entry name" value="Ankyrin repeat"/>
    <property type="match status" value="1"/>
</dbReference>
<evidence type="ECO:0000313" key="6">
    <source>
        <dbReference type="EMBL" id="KAG5659020.1"/>
    </source>
</evidence>
<dbReference type="PROSITE" id="PS50088">
    <property type="entry name" value="ANK_REPEAT"/>
    <property type="match status" value="10"/>
</dbReference>
<keyword evidence="7" id="KW-1185">Reference proteome</keyword>
<reference evidence="6" key="1">
    <citation type="submission" date="2021-04" db="EMBL/GenBank/DDBJ databases">
        <title>Draft genome of Fusarium avenaceum strain F156N33, isolated from an atmospheric sample in Virginia.</title>
        <authorList>
            <person name="Yang S."/>
            <person name="Vinatzer B.A."/>
            <person name="Coleman J."/>
        </authorList>
    </citation>
    <scope>NUCLEOTIDE SEQUENCE</scope>
    <source>
        <strain evidence="6">F156N33</strain>
    </source>
</reference>
<keyword evidence="2 3" id="KW-0040">ANK repeat</keyword>
<feature type="repeat" description="ANK" evidence="3">
    <location>
        <begin position="1264"/>
        <end position="1296"/>
    </location>
</feature>
<feature type="non-terminal residue" evidence="6">
    <location>
        <position position="1"/>
    </location>
</feature>
<dbReference type="PANTHER" id="PTHR24123:SF33">
    <property type="entry name" value="PROTEIN HOS4"/>
    <property type="match status" value="1"/>
</dbReference>
<keyword evidence="1" id="KW-0677">Repeat</keyword>
<sequence length="1299" mass="146133">MQVASNGNDSLSYESYNVAWICALPIELAAAQAMLDEIHQILPRCANDDNTYTLGSIKDHNIVISCPPQYGTNNAASLLTNLKRTFPSIQFGLIVGIGGGIPSKVDVRLGDVVVGTRVMQYDLEKVMPDGVIQRVAIPRIPKSSLLAAVMDVRARHESQPSRVPAILRERMLHHTAYTRPNTPDRLFKASYTHGDPELDCLGCDQSFLKQRRMRPHLDPIIHYGEIASGNRVVKDAVFRDYIAKELGVICFEMEAAGLMDILPCLPIRGICDYSDSHKAKEWQRYAAGTAAAYARELIEGMPQEIGTIRKFHRLPSSTNRPVSSDRRKVLLKSLDFQQMDARKADIKAAHSQTCQWLLTHPDYLSWLDQRQQHCRFLWIRGKPGVGKSIIMKFIYTRMRKQDQTRQVLTMSFFFNARGDDMEKSVTGMYRSLLLQLLEGFPDLQWVLDDQDLVPRNQKTCPSLNSLKDLFRAAILCLGNRSCACFIDALDECDEQQIRDMIEFFEELSEYCRGEGIKLRVCFSSRHYPYITIRSGFQLTLEGQPGHKKDMESYIENYLRIENPVLFDSLKSTILDKAAGIFLWVALVVQILNADHRRGNPALQKRLKELPSGLSDLFRDLLTRDQDNMEELRLSILWILFAQRPLEPEEYYHALWSDLSPEDLASLETRKLKISEANGLFERYVTSSSKGLAETTQSKKPTVQFIHESVRDFLIRDKGLHQVWPDLGQDWENQSHDRLKSCCNAYILRQQAEGFKCTSNSRKYIVKKYPLLEYASLFVLNHANAAADAIPQLQFLEDFHTPGWIHSYDTVERVSTRKYGQDVDILYILADRGLSRLIRARLIDHPDINIEGGRFRYPLLVAIAKRDKASIVALLGVSSEIHDGTDITDDLDCKLETIQNNHTPLSWACEKGNLTIAKLLSQKGVPIDETSGESRRCLVGAMDNGHVEVVRWLVDEGAPVETKDSLGHTLLDWSSARGDVDISQKLLDRGAKVDLNRTDQSLLLAIAKYGREDSLQLLLNQGMKIESRDESGRTPLMLAVERGHVAMVQLLLERGAKVEAMDHSNRTALSYAFCGQADEVILRLLLEDGANPEVNDDGRPFLCLAARQRKAAAVRLLLKHGANIELKDQWGMTALANVVGEHGDEDIVRLLLEHGADVEADCTLLGEAPLVVAIKKGWVAVVQLLLQYGANVEARRHEFHPTPLVEAVLQGNTAVAQLLLDNGAMINVRNRVFRTPLAIASGNGDMPMVQLLLEKGACINTSDCYSDRPLFRAVYEGHEDIVRLLINKGAVVGSDGEQKE</sequence>
<evidence type="ECO:0000259" key="5">
    <source>
        <dbReference type="PROSITE" id="PS50157"/>
    </source>
</evidence>
<evidence type="ECO:0000313" key="7">
    <source>
        <dbReference type="Proteomes" id="UP000782241"/>
    </source>
</evidence>
<dbReference type="InterPro" id="IPR051165">
    <property type="entry name" value="Multifunctional_ANK_Repeat"/>
</dbReference>
<dbReference type="InterPro" id="IPR056884">
    <property type="entry name" value="NPHP3-like_N"/>
</dbReference>
<evidence type="ECO:0000256" key="4">
    <source>
        <dbReference type="PROSITE-ProRule" id="PRU00042"/>
    </source>
</evidence>
<dbReference type="PRINTS" id="PR01415">
    <property type="entry name" value="ANKYRIN"/>
</dbReference>
<keyword evidence="4" id="KW-0863">Zinc-finger</keyword>
<dbReference type="Gene3D" id="1.25.40.20">
    <property type="entry name" value="Ankyrin repeat-containing domain"/>
    <property type="match status" value="3"/>
</dbReference>
<evidence type="ECO:0000256" key="3">
    <source>
        <dbReference type="PROSITE-ProRule" id="PRU00023"/>
    </source>
</evidence>
<accession>A0A9P7H4R8</accession>
<dbReference type="SMART" id="SM00248">
    <property type="entry name" value="ANK"/>
    <property type="match status" value="13"/>
</dbReference>
<dbReference type="Gene3D" id="3.40.50.300">
    <property type="entry name" value="P-loop containing nucleotide triphosphate hydrolases"/>
    <property type="match status" value="1"/>
</dbReference>
<dbReference type="PROSITE" id="PS00028">
    <property type="entry name" value="ZINC_FINGER_C2H2_1"/>
    <property type="match status" value="1"/>
</dbReference>
<dbReference type="EMBL" id="JAGPUO010000013">
    <property type="protein sequence ID" value="KAG5659020.1"/>
    <property type="molecule type" value="Genomic_DNA"/>
</dbReference>
<dbReference type="GO" id="GO:0003824">
    <property type="term" value="F:catalytic activity"/>
    <property type="evidence" value="ECO:0007669"/>
    <property type="project" value="InterPro"/>
</dbReference>
<dbReference type="Gene3D" id="3.40.50.1580">
    <property type="entry name" value="Nucleoside phosphorylase domain"/>
    <property type="match status" value="1"/>
</dbReference>
<feature type="domain" description="C2H2-type" evidence="5">
    <location>
        <begin position="198"/>
        <end position="227"/>
    </location>
</feature>
<feature type="repeat" description="ANK" evidence="3">
    <location>
        <begin position="965"/>
        <end position="997"/>
    </location>
</feature>
<dbReference type="Pfam" id="PF12796">
    <property type="entry name" value="Ank_2"/>
    <property type="match status" value="3"/>
</dbReference>
<dbReference type="GO" id="GO:0008270">
    <property type="term" value="F:zinc ion binding"/>
    <property type="evidence" value="ECO:0007669"/>
    <property type="project" value="UniProtKB-KW"/>
</dbReference>
<dbReference type="SUPFAM" id="SSF52540">
    <property type="entry name" value="P-loop containing nucleoside triphosphate hydrolases"/>
    <property type="match status" value="1"/>
</dbReference>
<feature type="repeat" description="ANK" evidence="3">
    <location>
        <begin position="1164"/>
        <end position="1196"/>
    </location>
</feature>
<dbReference type="Pfam" id="PF00023">
    <property type="entry name" value="Ank"/>
    <property type="match status" value="2"/>
</dbReference>
<feature type="repeat" description="ANK" evidence="3">
    <location>
        <begin position="1063"/>
        <end position="1096"/>
    </location>
</feature>
<evidence type="ECO:0000256" key="2">
    <source>
        <dbReference type="ARBA" id="ARBA00023043"/>
    </source>
</evidence>
<name>A0A9P7H4R8_9HYPO</name>
<feature type="repeat" description="ANK" evidence="3">
    <location>
        <begin position="932"/>
        <end position="964"/>
    </location>
</feature>
<keyword evidence="4" id="KW-0862">Zinc</keyword>
<dbReference type="InterPro" id="IPR013087">
    <property type="entry name" value="Znf_C2H2_type"/>
</dbReference>
<dbReference type="PANTHER" id="PTHR24123">
    <property type="entry name" value="ANKYRIN REPEAT-CONTAINING"/>
    <property type="match status" value="1"/>
</dbReference>
<dbReference type="InterPro" id="IPR002110">
    <property type="entry name" value="Ankyrin_rpt"/>
</dbReference>
<comment type="caution">
    <text evidence="6">The sequence shown here is derived from an EMBL/GenBank/DDBJ whole genome shotgun (WGS) entry which is preliminary data.</text>
</comment>
<organism evidence="6 7">
    <name type="scientific">Fusarium avenaceum</name>
    <dbReference type="NCBI Taxonomy" id="40199"/>
    <lineage>
        <taxon>Eukaryota</taxon>
        <taxon>Fungi</taxon>
        <taxon>Dikarya</taxon>
        <taxon>Ascomycota</taxon>
        <taxon>Pezizomycotina</taxon>
        <taxon>Sordariomycetes</taxon>
        <taxon>Hypocreomycetidae</taxon>
        <taxon>Hypocreales</taxon>
        <taxon>Nectriaceae</taxon>
        <taxon>Fusarium</taxon>
        <taxon>Fusarium tricinctum species complex</taxon>
    </lineage>
</organism>
<dbReference type="PROSITE" id="PS50297">
    <property type="entry name" value="ANK_REP_REGION"/>
    <property type="match status" value="6"/>
</dbReference>
<dbReference type="Proteomes" id="UP000782241">
    <property type="component" value="Unassembled WGS sequence"/>
</dbReference>
<dbReference type="PROSITE" id="PS50157">
    <property type="entry name" value="ZINC_FINGER_C2H2_2"/>
    <property type="match status" value="1"/>
</dbReference>
<dbReference type="SUPFAM" id="SSF53167">
    <property type="entry name" value="Purine and uridine phosphorylases"/>
    <property type="match status" value="1"/>
</dbReference>
<feature type="repeat" description="ANK" evidence="3">
    <location>
        <begin position="1231"/>
        <end position="1263"/>
    </location>
</feature>